<accession>A0A9X2GHS9</accession>
<protein>
    <recommendedName>
        <fullName evidence="2">alpha-L-fucosidase</fullName>
        <ecNumber evidence="2">3.2.1.51</ecNumber>
    </recommendedName>
</protein>
<sequence>MNGKALAQVRPSARQLAWQAMEFYGFIHFGMNTMTDREWGPGHDDPALFDPAALDADQWVAALKAAGMTGVILTCKHHDGFCLWPSDVTSYTVAASPWRGGQGDVVAEVAQAARRHGLRFGVYLSPWDRTEASYGGGAAYDDFYVAQLTELLTRYGPVFSVWLDGANGEGPNGRRQTYDWERYYAVVRELQPDAVINVCGPDVRWCGNEAGDTRPDEWSVVPRALRDAERIADRSQQADDGAFARQAIRSDERDLGSRAALAGHEDDLVWYPAEVNTSIRPGWFHHPAEDGAVRPVEELFSIYLRSVGGNSCFLLNVPPARDGRLREADVAVLEGLGRRISDFRARRVKAAVTVSSGSAGDLATAWPGDATWPGDAAWSWDTTRPGDAAASRGAAPRAWRPDAADPLPRATLEFDRPRRIEAVCVGEDITQGQRVEHVVVRGRLGDGRWAALGEANAVGYQRILTFEPVEVDAVRVEVPETRDTPVIARLAAIEATS</sequence>
<evidence type="ECO:0000259" key="6">
    <source>
        <dbReference type="Pfam" id="PF01120"/>
    </source>
</evidence>
<gene>
    <name evidence="7" type="ORF">HD597_002656</name>
</gene>
<proteinExistence type="inferred from homology"/>
<dbReference type="PANTHER" id="PTHR10030">
    <property type="entry name" value="ALPHA-L-FUCOSIDASE"/>
    <property type="match status" value="1"/>
</dbReference>
<evidence type="ECO:0000256" key="5">
    <source>
        <dbReference type="ARBA" id="ARBA00023295"/>
    </source>
</evidence>
<dbReference type="GO" id="GO:0005764">
    <property type="term" value="C:lysosome"/>
    <property type="evidence" value="ECO:0007669"/>
    <property type="project" value="TreeGrafter"/>
</dbReference>
<dbReference type="InterPro" id="IPR057739">
    <property type="entry name" value="Glyco_hydro_29_N"/>
</dbReference>
<keyword evidence="4 7" id="KW-0378">Hydrolase</keyword>
<keyword evidence="5 7" id="KW-0326">Glycosidase</keyword>
<comment type="similarity">
    <text evidence="1">Belongs to the glycosyl hydrolase 29 family.</text>
</comment>
<keyword evidence="3" id="KW-0732">Signal</keyword>
<dbReference type="RefSeq" id="WP_253742291.1">
    <property type="nucleotide sequence ID" value="NZ_BAABKA010000036.1"/>
</dbReference>
<name>A0A9X2GHS9_9ACTN</name>
<evidence type="ECO:0000256" key="3">
    <source>
        <dbReference type="ARBA" id="ARBA00022729"/>
    </source>
</evidence>
<keyword evidence="8" id="KW-1185">Reference proteome</keyword>
<dbReference type="GO" id="GO:0006004">
    <property type="term" value="P:fucose metabolic process"/>
    <property type="evidence" value="ECO:0007669"/>
    <property type="project" value="TreeGrafter"/>
</dbReference>
<dbReference type="InterPro" id="IPR017853">
    <property type="entry name" value="GH"/>
</dbReference>
<feature type="domain" description="Glycoside hydrolase family 29 N-terminal" evidence="6">
    <location>
        <begin position="47"/>
        <end position="338"/>
    </location>
</feature>
<comment type="caution">
    <text evidence="7">The sequence shown here is derived from an EMBL/GenBank/DDBJ whole genome shotgun (WGS) entry which is preliminary data.</text>
</comment>
<evidence type="ECO:0000256" key="4">
    <source>
        <dbReference type="ARBA" id="ARBA00022801"/>
    </source>
</evidence>
<evidence type="ECO:0000256" key="1">
    <source>
        <dbReference type="ARBA" id="ARBA00007951"/>
    </source>
</evidence>
<dbReference type="AlphaFoldDB" id="A0A9X2GHS9"/>
<reference evidence="7" key="1">
    <citation type="submission" date="2022-06" db="EMBL/GenBank/DDBJ databases">
        <title>Sequencing the genomes of 1000 actinobacteria strains.</title>
        <authorList>
            <person name="Klenk H.-P."/>
        </authorList>
    </citation>
    <scope>NUCLEOTIDE SEQUENCE</scope>
    <source>
        <strain evidence="7">DSM 46694</strain>
    </source>
</reference>
<dbReference type="InterPro" id="IPR000933">
    <property type="entry name" value="Glyco_hydro_29"/>
</dbReference>
<dbReference type="Gene3D" id="2.60.120.260">
    <property type="entry name" value="Galactose-binding domain-like"/>
    <property type="match status" value="1"/>
</dbReference>
<evidence type="ECO:0000313" key="7">
    <source>
        <dbReference type="EMBL" id="MCP2355636.1"/>
    </source>
</evidence>
<dbReference type="GO" id="GO:0004560">
    <property type="term" value="F:alpha-L-fucosidase activity"/>
    <property type="evidence" value="ECO:0007669"/>
    <property type="project" value="UniProtKB-EC"/>
</dbReference>
<evidence type="ECO:0000313" key="8">
    <source>
        <dbReference type="Proteomes" id="UP001139648"/>
    </source>
</evidence>
<dbReference type="PANTHER" id="PTHR10030:SF37">
    <property type="entry name" value="ALPHA-L-FUCOSIDASE-RELATED"/>
    <property type="match status" value="1"/>
</dbReference>
<dbReference type="GO" id="GO:0016139">
    <property type="term" value="P:glycoside catabolic process"/>
    <property type="evidence" value="ECO:0007669"/>
    <property type="project" value="TreeGrafter"/>
</dbReference>
<dbReference type="Proteomes" id="UP001139648">
    <property type="component" value="Unassembled WGS sequence"/>
</dbReference>
<organism evidence="7 8">
    <name type="scientific">Nonomuraea thailandensis</name>
    <dbReference type="NCBI Taxonomy" id="1188745"/>
    <lineage>
        <taxon>Bacteria</taxon>
        <taxon>Bacillati</taxon>
        <taxon>Actinomycetota</taxon>
        <taxon>Actinomycetes</taxon>
        <taxon>Streptosporangiales</taxon>
        <taxon>Streptosporangiaceae</taxon>
        <taxon>Nonomuraea</taxon>
    </lineage>
</organism>
<dbReference type="Pfam" id="PF01120">
    <property type="entry name" value="Alpha_L_fucos"/>
    <property type="match status" value="1"/>
</dbReference>
<dbReference type="Gene3D" id="3.20.20.80">
    <property type="entry name" value="Glycosidases"/>
    <property type="match status" value="1"/>
</dbReference>
<dbReference type="SMART" id="SM00812">
    <property type="entry name" value="Alpha_L_fucos"/>
    <property type="match status" value="1"/>
</dbReference>
<dbReference type="EC" id="3.2.1.51" evidence="2"/>
<evidence type="ECO:0000256" key="2">
    <source>
        <dbReference type="ARBA" id="ARBA00012662"/>
    </source>
</evidence>
<dbReference type="SUPFAM" id="SSF51445">
    <property type="entry name" value="(Trans)glycosidases"/>
    <property type="match status" value="1"/>
</dbReference>
<dbReference type="EMBL" id="JAMZEB010000002">
    <property type="protein sequence ID" value="MCP2355636.1"/>
    <property type="molecule type" value="Genomic_DNA"/>
</dbReference>